<keyword evidence="3" id="KW-1185">Reference proteome</keyword>
<dbReference type="PANTHER" id="PTHR37017">
    <property type="entry name" value="AB HYDROLASE-1 DOMAIN-CONTAINING PROTEIN-RELATED"/>
    <property type="match status" value="1"/>
</dbReference>
<comment type="caution">
    <text evidence="2">The sequence shown here is derived from an EMBL/GenBank/DDBJ whole genome shotgun (WGS) entry which is preliminary data.</text>
</comment>
<evidence type="ECO:0000313" key="3">
    <source>
        <dbReference type="Proteomes" id="UP001500929"/>
    </source>
</evidence>
<evidence type="ECO:0000313" key="2">
    <source>
        <dbReference type="EMBL" id="GAA2227720.1"/>
    </source>
</evidence>
<keyword evidence="2" id="KW-0378">Hydrolase</keyword>
<feature type="domain" description="AB hydrolase-1" evidence="1">
    <location>
        <begin position="4"/>
        <end position="235"/>
    </location>
</feature>
<dbReference type="InterPro" id="IPR029058">
    <property type="entry name" value="AB_hydrolase_fold"/>
</dbReference>
<sequence length="243" mass="26922">MTEFVLIHGSWHDGALWEPVATHLRDAGHTVHTPTVAGHGVGVDKAVDHADCVASIVDWMLEADLSDVVLLGHSYGGTIIARVFEEIPERIRRLVFWNAFVPAPGNSLLDEVPPHYRELFSQLAAASDDNTVSMPFPIWREAFIQDAPLELAQSTFEQLSSEPFQPFVDKLPLTRFYELLPTVGRSYINATEDTALPPGEWGWHPRMSGRLLGARLVQLPGSHEVMFTAPALLAQKIIEAGRD</sequence>
<dbReference type="RefSeq" id="WP_259478072.1">
    <property type="nucleotide sequence ID" value="NZ_BAAAQY010000002.1"/>
</dbReference>
<organism evidence="2 3">
    <name type="scientific">Herbiconiux moechotypicola</name>
    <dbReference type="NCBI Taxonomy" id="637393"/>
    <lineage>
        <taxon>Bacteria</taxon>
        <taxon>Bacillati</taxon>
        <taxon>Actinomycetota</taxon>
        <taxon>Actinomycetes</taxon>
        <taxon>Micrococcales</taxon>
        <taxon>Microbacteriaceae</taxon>
        <taxon>Herbiconiux</taxon>
    </lineage>
</organism>
<dbReference type="Gene3D" id="3.40.50.1820">
    <property type="entry name" value="alpha/beta hydrolase"/>
    <property type="match status" value="1"/>
</dbReference>
<dbReference type="PANTHER" id="PTHR37017:SF11">
    <property type="entry name" value="ESTERASE_LIPASE_THIOESTERASE DOMAIN-CONTAINING PROTEIN"/>
    <property type="match status" value="1"/>
</dbReference>
<reference evidence="2 3" key="1">
    <citation type="journal article" date="2019" name="Int. J. Syst. Evol. Microbiol.">
        <title>The Global Catalogue of Microorganisms (GCM) 10K type strain sequencing project: providing services to taxonomists for standard genome sequencing and annotation.</title>
        <authorList>
            <consortium name="The Broad Institute Genomics Platform"/>
            <consortium name="The Broad Institute Genome Sequencing Center for Infectious Disease"/>
            <person name="Wu L."/>
            <person name="Ma J."/>
        </authorList>
    </citation>
    <scope>NUCLEOTIDE SEQUENCE [LARGE SCALE GENOMIC DNA]</scope>
    <source>
        <strain evidence="2 3">JCM 16117</strain>
    </source>
</reference>
<dbReference type="SUPFAM" id="SSF53474">
    <property type="entry name" value="alpha/beta-Hydrolases"/>
    <property type="match status" value="1"/>
</dbReference>
<dbReference type="GO" id="GO:0016787">
    <property type="term" value="F:hydrolase activity"/>
    <property type="evidence" value="ECO:0007669"/>
    <property type="project" value="UniProtKB-KW"/>
</dbReference>
<dbReference type="EMBL" id="BAAAQY010000002">
    <property type="protein sequence ID" value="GAA2227720.1"/>
    <property type="molecule type" value="Genomic_DNA"/>
</dbReference>
<gene>
    <name evidence="2" type="ORF">GCM10009851_10000</name>
</gene>
<evidence type="ECO:0000259" key="1">
    <source>
        <dbReference type="Pfam" id="PF12697"/>
    </source>
</evidence>
<accession>A0ABN3DCY3</accession>
<dbReference type="InterPro" id="IPR000073">
    <property type="entry name" value="AB_hydrolase_1"/>
</dbReference>
<proteinExistence type="predicted"/>
<protein>
    <submittedName>
        <fullName evidence="2">Alpha/beta hydrolase</fullName>
    </submittedName>
</protein>
<name>A0ABN3DCY3_9MICO</name>
<dbReference type="Proteomes" id="UP001500929">
    <property type="component" value="Unassembled WGS sequence"/>
</dbReference>
<dbReference type="InterPro" id="IPR052897">
    <property type="entry name" value="Sec-Metab_Biosynth_Hydrolase"/>
</dbReference>
<dbReference type="Pfam" id="PF12697">
    <property type="entry name" value="Abhydrolase_6"/>
    <property type="match status" value="1"/>
</dbReference>